<feature type="transmembrane region" description="Helical" evidence="1">
    <location>
        <begin position="166"/>
        <end position="190"/>
    </location>
</feature>
<feature type="transmembrane region" description="Helical" evidence="1">
    <location>
        <begin position="196"/>
        <end position="216"/>
    </location>
</feature>
<feature type="transmembrane region" description="Helical" evidence="1">
    <location>
        <begin position="228"/>
        <end position="259"/>
    </location>
</feature>
<sequence length="275" mass="31679">MSEATNKTVEQTCLNCDYTIDENFCRHCGQKRFKRIDKKYVTDEIQYLLIHTNKGFLYTIKKLIKSPGKTAREFIEGNRVNHYKPLLLTFILSGISAFISFKIIGLASIMKEFYTGQHLNSPFMNDYLAISTGYNSFIMLGLIPIFALTTWIAFHKWRANYYEHIVMNAYILSTYTLVSILFVYPILFLLRHNLSYFATIVSFASLIVPFILIWFFKGYYPEKPLKQVVWRVLATLGLTLVAFGILMVTLMIGIFIYLITQGPEALEYIKPGGAA</sequence>
<dbReference type="EMBL" id="SRMP02000037">
    <property type="protein sequence ID" value="MFN0293008.1"/>
    <property type="molecule type" value="Genomic_DNA"/>
</dbReference>
<evidence type="ECO:0000313" key="3">
    <source>
        <dbReference type="Proteomes" id="UP001517367"/>
    </source>
</evidence>
<feature type="transmembrane region" description="Helical" evidence="1">
    <location>
        <begin position="127"/>
        <end position="154"/>
    </location>
</feature>
<reference evidence="2 3" key="1">
    <citation type="submission" date="2024-12" db="EMBL/GenBank/DDBJ databases">
        <authorList>
            <person name="Hu S."/>
        </authorList>
    </citation>
    <scope>NUCLEOTIDE SEQUENCE [LARGE SCALE GENOMIC DNA]</scope>
    <source>
        <strain evidence="2 3">P-25</strain>
    </source>
</reference>
<dbReference type="InterPro" id="IPR022134">
    <property type="entry name" value="DUF3667"/>
</dbReference>
<comment type="caution">
    <text evidence="2">The sequence shown here is derived from an EMBL/GenBank/DDBJ whole genome shotgun (WGS) entry which is preliminary data.</text>
</comment>
<dbReference type="Pfam" id="PF12412">
    <property type="entry name" value="DUF3667"/>
    <property type="match status" value="1"/>
</dbReference>
<dbReference type="RefSeq" id="WP_138731340.1">
    <property type="nucleotide sequence ID" value="NZ_SRMP02000037.1"/>
</dbReference>
<proteinExistence type="predicted"/>
<dbReference type="Proteomes" id="UP001517367">
    <property type="component" value="Unassembled WGS sequence"/>
</dbReference>
<name>A0ABW9JMP1_9SPHI</name>
<keyword evidence="3" id="KW-1185">Reference proteome</keyword>
<organism evidence="2 3">
    <name type="scientific">Pedobacter helvus</name>
    <dbReference type="NCBI Taxonomy" id="2563444"/>
    <lineage>
        <taxon>Bacteria</taxon>
        <taxon>Pseudomonadati</taxon>
        <taxon>Bacteroidota</taxon>
        <taxon>Sphingobacteriia</taxon>
        <taxon>Sphingobacteriales</taxon>
        <taxon>Sphingobacteriaceae</taxon>
        <taxon>Pedobacter</taxon>
    </lineage>
</organism>
<gene>
    <name evidence="2" type="ORF">E5L68_016545</name>
</gene>
<protein>
    <submittedName>
        <fullName evidence="2">DUF3667 domain-containing protein</fullName>
    </submittedName>
</protein>
<feature type="transmembrane region" description="Helical" evidence="1">
    <location>
        <begin position="86"/>
        <end position="107"/>
    </location>
</feature>
<accession>A0ABW9JMP1</accession>
<keyword evidence="1" id="KW-1133">Transmembrane helix</keyword>
<evidence type="ECO:0000313" key="2">
    <source>
        <dbReference type="EMBL" id="MFN0293008.1"/>
    </source>
</evidence>
<keyword evidence="1" id="KW-0472">Membrane</keyword>
<keyword evidence="1" id="KW-0812">Transmembrane</keyword>
<evidence type="ECO:0000256" key="1">
    <source>
        <dbReference type="SAM" id="Phobius"/>
    </source>
</evidence>